<gene>
    <name evidence="1" type="ORF">IHE45_17G042100</name>
</gene>
<evidence type="ECO:0000313" key="2">
    <source>
        <dbReference type="Proteomes" id="UP000827976"/>
    </source>
</evidence>
<reference evidence="2" key="1">
    <citation type="journal article" date="2022" name="Nat. Commun.">
        <title>Chromosome evolution and the genetic basis of agronomically important traits in greater yam.</title>
        <authorList>
            <person name="Bredeson J.V."/>
            <person name="Lyons J.B."/>
            <person name="Oniyinde I.O."/>
            <person name="Okereke N.R."/>
            <person name="Kolade O."/>
            <person name="Nnabue I."/>
            <person name="Nwadili C.O."/>
            <person name="Hribova E."/>
            <person name="Parker M."/>
            <person name="Nwogha J."/>
            <person name="Shu S."/>
            <person name="Carlson J."/>
            <person name="Kariba R."/>
            <person name="Muthemba S."/>
            <person name="Knop K."/>
            <person name="Barton G.J."/>
            <person name="Sherwood A.V."/>
            <person name="Lopez-Montes A."/>
            <person name="Asiedu R."/>
            <person name="Jamnadass R."/>
            <person name="Muchugi A."/>
            <person name="Goodstein D."/>
            <person name="Egesi C.N."/>
            <person name="Featherston J."/>
            <person name="Asfaw A."/>
            <person name="Simpson G.G."/>
            <person name="Dolezel J."/>
            <person name="Hendre P.S."/>
            <person name="Van Deynze A."/>
            <person name="Kumar P.L."/>
            <person name="Obidiegwu J.E."/>
            <person name="Bhattacharjee R."/>
            <person name="Rokhsar D.S."/>
        </authorList>
    </citation>
    <scope>NUCLEOTIDE SEQUENCE [LARGE SCALE GENOMIC DNA]</scope>
    <source>
        <strain evidence="2">cv. TDa95/00328</strain>
    </source>
</reference>
<proteinExistence type="predicted"/>
<name>A0ACB7UBN1_DIOAL</name>
<accession>A0ACB7UBN1</accession>
<sequence length="255" mass="29150">MENQQQEKGNEQDSLLSLFDTLWFYHPILFHNPPPPSPPPPAPAPEPIHIKVVQRIRSHRRSLSDEQLLHIPSPSTATNSHSKLQTILSGKESTVLQENTSIEIKKTGNNNNKYSKRRLYRRRGSSSTKSLSDLEFEELKGFMDLGFTFSNAETDPRLMSIVPGLRRRVACSDDEKFESERHGSDDDDDEEGGRGVVRPYLSEAWEVEEERRLRNWKIPASVEGVDMKDCLRLWAQAVASTVRVVETSLEVRKQK</sequence>
<dbReference type="EMBL" id="CM037027">
    <property type="protein sequence ID" value="KAH7657749.1"/>
    <property type="molecule type" value="Genomic_DNA"/>
</dbReference>
<comment type="caution">
    <text evidence="1">The sequence shown here is derived from an EMBL/GenBank/DDBJ whole genome shotgun (WGS) entry which is preliminary data.</text>
</comment>
<organism evidence="1 2">
    <name type="scientific">Dioscorea alata</name>
    <name type="common">Purple yam</name>
    <dbReference type="NCBI Taxonomy" id="55571"/>
    <lineage>
        <taxon>Eukaryota</taxon>
        <taxon>Viridiplantae</taxon>
        <taxon>Streptophyta</taxon>
        <taxon>Embryophyta</taxon>
        <taxon>Tracheophyta</taxon>
        <taxon>Spermatophyta</taxon>
        <taxon>Magnoliopsida</taxon>
        <taxon>Liliopsida</taxon>
        <taxon>Dioscoreales</taxon>
        <taxon>Dioscoreaceae</taxon>
        <taxon>Dioscorea</taxon>
    </lineage>
</organism>
<dbReference type="Proteomes" id="UP000827976">
    <property type="component" value="Chromosome 17"/>
</dbReference>
<protein>
    <submittedName>
        <fullName evidence="1">Formin homology 2 domain (FH2 domain)-containing protein</fullName>
    </submittedName>
</protein>
<keyword evidence="2" id="KW-1185">Reference proteome</keyword>
<evidence type="ECO:0000313" key="1">
    <source>
        <dbReference type="EMBL" id="KAH7657749.1"/>
    </source>
</evidence>